<dbReference type="KEGG" id="pur:AOC03_07250"/>
<feature type="region of interest" description="Disordered" evidence="1">
    <location>
        <begin position="125"/>
        <end position="152"/>
    </location>
</feature>
<feature type="chain" id="PRO_5005802283" description="PepSY domain-containing protein" evidence="2">
    <location>
        <begin position="33"/>
        <end position="226"/>
    </location>
</feature>
<evidence type="ECO:0008006" key="5">
    <source>
        <dbReference type="Google" id="ProtNLM"/>
    </source>
</evidence>
<sequence>MKILQHATLKTTASSALVVALLGTTIGCTAMASDYGNQNQGNQNYNNQSAYRDGNFGTIAQKLRNDLSRSGYQVMDIQSDDYRGGQSLVVYAKKNNKPYELKYTYPGLKLISSSQKDWSNVWKDKNHNNGNRYNTNGHNNNGKYNNNNYRNKNNNIEDNIKREARYPAIKQRAVRKVEELGYRVKDIELKEKNNRGIFEIEAKRGSQDYEIILGYPDLNVIKLEKD</sequence>
<dbReference type="RefSeq" id="WP_062534638.1">
    <property type="nucleotide sequence ID" value="NZ_CP012678.1"/>
</dbReference>
<evidence type="ECO:0000313" key="4">
    <source>
        <dbReference type="Proteomes" id="UP000059847"/>
    </source>
</evidence>
<feature type="compositionally biased region" description="Low complexity" evidence="1">
    <location>
        <begin position="128"/>
        <end position="152"/>
    </location>
</feature>
<feature type="signal peptide" evidence="2">
    <location>
        <begin position="1"/>
        <end position="32"/>
    </location>
</feature>
<accession>A0A0M4TVG6</accession>
<organism evidence="3 4">
    <name type="scientific">Psychrobacter urativorans</name>
    <dbReference type="NCBI Taxonomy" id="45610"/>
    <lineage>
        <taxon>Bacteria</taxon>
        <taxon>Pseudomonadati</taxon>
        <taxon>Pseudomonadota</taxon>
        <taxon>Gammaproteobacteria</taxon>
        <taxon>Moraxellales</taxon>
        <taxon>Moraxellaceae</taxon>
        <taxon>Psychrobacter</taxon>
    </lineage>
</organism>
<reference evidence="3 4" key="1">
    <citation type="submission" date="2015-09" db="EMBL/GenBank/DDBJ databases">
        <title>Complete genome of Psychrobacter urativorans R10.10B.</title>
        <authorList>
            <person name="See-Too W.S."/>
            <person name="Chan K.G."/>
        </authorList>
    </citation>
    <scope>NUCLEOTIDE SEQUENCE [LARGE SCALE GENOMIC DNA]</scope>
    <source>
        <strain evidence="3 4">R10.10B</strain>
    </source>
</reference>
<dbReference type="PROSITE" id="PS51257">
    <property type="entry name" value="PROKAR_LIPOPROTEIN"/>
    <property type="match status" value="1"/>
</dbReference>
<dbReference type="Proteomes" id="UP000059847">
    <property type="component" value="Chromosome"/>
</dbReference>
<dbReference type="OrthoDB" id="6647923at2"/>
<evidence type="ECO:0000256" key="2">
    <source>
        <dbReference type="SAM" id="SignalP"/>
    </source>
</evidence>
<evidence type="ECO:0000313" key="3">
    <source>
        <dbReference type="EMBL" id="ALF59861.1"/>
    </source>
</evidence>
<protein>
    <recommendedName>
        <fullName evidence="5">PepSY domain-containing protein</fullName>
    </recommendedName>
</protein>
<name>A0A0M4TVG6_9GAMM</name>
<dbReference type="AlphaFoldDB" id="A0A0M4TVG6"/>
<keyword evidence="4" id="KW-1185">Reference proteome</keyword>
<dbReference type="EMBL" id="CP012678">
    <property type="protein sequence ID" value="ALF59861.1"/>
    <property type="molecule type" value="Genomic_DNA"/>
</dbReference>
<proteinExistence type="predicted"/>
<keyword evidence="2" id="KW-0732">Signal</keyword>
<evidence type="ECO:0000256" key="1">
    <source>
        <dbReference type="SAM" id="MobiDB-lite"/>
    </source>
</evidence>
<gene>
    <name evidence="3" type="ORF">AOC03_07250</name>
</gene>